<feature type="region of interest" description="Disordered" evidence="1">
    <location>
        <begin position="110"/>
        <end position="129"/>
    </location>
</feature>
<evidence type="ECO:0000259" key="2">
    <source>
        <dbReference type="PROSITE" id="PS51029"/>
    </source>
</evidence>
<dbReference type="PROSITE" id="PS51029">
    <property type="entry name" value="MADF"/>
    <property type="match status" value="1"/>
</dbReference>
<organism evidence="3 4">
    <name type="scientific">Periplaneta americana</name>
    <name type="common">American cockroach</name>
    <name type="synonym">Blatta americana</name>
    <dbReference type="NCBI Taxonomy" id="6978"/>
    <lineage>
        <taxon>Eukaryota</taxon>
        <taxon>Metazoa</taxon>
        <taxon>Ecdysozoa</taxon>
        <taxon>Arthropoda</taxon>
        <taxon>Hexapoda</taxon>
        <taxon>Insecta</taxon>
        <taxon>Pterygota</taxon>
        <taxon>Neoptera</taxon>
        <taxon>Polyneoptera</taxon>
        <taxon>Dictyoptera</taxon>
        <taxon>Blattodea</taxon>
        <taxon>Blattoidea</taxon>
        <taxon>Blattidae</taxon>
        <taxon>Blattinae</taxon>
        <taxon>Periplaneta</taxon>
    </lineage>
</organism>
<dbReference type="InterPro" id="IPR006578">
    <property type="entry name" value="MADF-dom"/>
</dbReference>
<dbReference type="PANTHER" id="PTHR21505:SF8">
    <property type="entry name" value="DPT-YFP REPRESSOR BY OVEREXPRESSION, ISOFORM D-RELATED"/>
    <property type="match status" value="1"/>
</dbReference>
<keyword evidence="4" id="KW-1185">Reference proteome</keyword>
<accession>A0ABQ8TMU4</accession>
<dbReference type="PANTHER" id="PTHR21505">
    <property type="entry name" value="MADF DOMAIN-CONTAINING PROTEIN-RELATED"/>
    <property type="match status" value="1"/>
</dbReference>
<dbReference type="SMART" id="SM00595">
    <property type="entry name" value="MADF"/>
    <property type="match status" value="1"/>
</dbReference>
<evidence type="ECO:0000256" key="1">
    <source>
        <dbReference type="SAM" id="MobiDB-lite"/>
    </source>
</evidence>
<evidence type="ECO:0000313" key="4">
    <source>
        <dbReference type="Proteomes" id="UP001148838"/>
    </source>
</evidence>
<evidence type="ECO:0000313" key="3">
    <source>
        <dbReference type="EMBL" id="KAJ4447226.1"/>
    </source>
</evidence>
<reference evidence="3 4" key="1">
    <citation type="journal article" date="2022" name="Allergy">
        <title>Genome assembly and annotation of Periplaneta americana reveal a comprehensive cockroach allergen profile.</title>
        <authorList>
            <person name="Wang L."/>
            <person name="Xiong Q."/>
            <person name="Saelim N."/>
            <person name="Wang L."/>
            <person name="Nong W."/>
            <person name="Wan A.T."/>
            <person name="Shi M."/>
            <person name="Liu X."/>
            <person name="Cao Q."/>
            <person name="Hui J.H.L."/>
            <person name="Sookrung N."/>
            <person name="Leung T.F."/>
            <person name="Tungtrongchitr A."/>
            <person name="Tsui S.K.W."/>
        </authorList>
    </citation>
    <scope>NUCLEOTIDE SEQUENCE [LARGE SCALE GENOMIC DNA]</scope>
    <source>
        <strain evidence="3">PWHHKU_190912</strain>
    </source>
</reference>
<proteinExistence type="predicted"/>
<protein>
    <recommendedName>
        <fullName evidence="2">MADF domain-containing protein</fullName>
    </recommendedName>
</protein>
<dbReference type="EMBL" id="JAJSOF020000005">
    <property type="protein sequence ID" value="KAJ4447226.1"/>
    <property type="molecule type" value="Genomic_DNA"/>
</dbReference>
<feature type="domain" description="MADF" evidence="2">
    <location>
        <begin position="11"/>
        <end position="109"/>
    </location>
</feature>
<name>A0ABQ8TMU4_PERAM</name>
<gene>
    <name evidence="3" type="ORF">ANN_09229</name>
</gene>
<dbReference type="Pfam" id="PF10545">
    <property type="entry name" value="MADF_DNA_bdg"/>
    <property type="match status" value="1"/>
</dbReference>
<sequence length="129" mass="15439">MTEKEKEVWRDIFELYKDMPCLWDISNVNYLNRDMRNQAMEILLEKYKEADEDANMSVLKKKIENMRTSYRRELKKVKASVRTGAGTEDIYTPTLWYFELLHFLDEKNEQSRRGVDTLDSSDEVSNNKN</sequence>
<comment type="caution">
    <text evidence="3">The sequence shown here is derived from an EMBL/GenBank/DDBJ whole genome shotgun (WGS) entry which is preliminary data.</text>
</comment>
<dbReference type="Proteomes" id="UP001148838">
    <property type="component" value="Unassembled WGS sequence"/>
</dbReference>